<keyword evidence="4 13" id="KW-0548">Nucleotidyltransferase</keyword>
<feature type="binding site" evidence="13">
    <location>
        <position position="8"/>
    </location>
    <ligand>
        <name>CTP</name>
        <dbReference type="ChEBI" id="CHEBI:37563"/>
    </ligand>
</feature>
<comment type="catalytic activity">
    <reaction evidence="13">
        <text>a tRNA precursor + 2 CTP + ATP = a tRNA with a 3' CCA end + 3 diphosphate</text>
        <dbReference type="Rhea" id="RHEA:14433"/>
        <dbReference type="Rhea" id="RHEA-COMP:10465"/>
        <dbReference type="Rhea" id="RHEA-COMP:10468"/>
        <dbReference type="ChEBI" id="CHEBI:30616"/>
        <dbReference type="ChEBI" id="CHEBI:33019"/>
        <dbReference type="ChEBI" id="CHEBI:37563"/>
        <dbReference type="ChEBI" id="CHEBI:74896"/>
        <dbReference type="ChEBI" id="CHEBI:83071"/>
        <dbReference type="EC" id="2.7.7.72"/>
    </reaction>
</comment>
<keyword evidence="10 13" id="KW-0460">Magnesium</keyword>
<dbReference type="FunFam" id="1.10.3090.10:FF:000001">
    <property type="entry name" value="Multifunctional CCA protein"/>
    <property type="match status" value="1"/>
</dbReference>
<comment type="subunit">
    <text evidence="13">Monomer. Can also form homodimers and oligomers.</text>
</comment>
<dbReference type="GO" id="GO:0016791">
    <property type="term" value="F:phosphatase activity"/>
    <property type="evidence" value="ECO:0007669"/>
    <property type="project" value="UniProtKB-UniRule"/>
</dbReference>
<dbReference type="InterPro" id="IPR050124">
    <property type="entry name" value="tRNA_CCA-adding_enzyme"/>
</dbReference>
<evidence type="ECO:0000256" key="3">
    <source>
        <dbReference type="ARBA" id="ARBA00022694"/>
    </source>
</evidence>
<dbReference type="CDD" id="cd05398">
    <property type="entry name" value="NT_ClassII-CCAase"/>
    <property type="match status" value="1"/>
</dbReference>
<sequence>MQIYKVGGAVRDRLLGKPVTDIDWVVVGASTEEMLAKGFRPVGADFPVFLHPRSGEEYALARTERKSGRGYGGFTFHASPEVTLEEDLIRRDLTINAMAEDEHGRLTDPYHGQRDLDARILRHVSPAFAEDPLRVLRVARFAARYAGLGFSIAPETLALMRELSESGELEALTAERSWKEISRALMEDQPQVFIQVLRDCGALKVLLPEVDALFGVPQPEAHHPEIDSGIHTLSVLEQTARHAQPLTVRWACLLHDLGKGLTPETQWPQHIAHEQKGLRLIKAVNERFKAPRDCSELALLVGQYHTHGHRALELKPSTLLELLQSFDVYRRPQRFEEFVVACEMDARGRKGFEQRSYPQAEYLRGAATAARTVAVQPLLEQGFKGPELGEALKRERLKALVAYKEQQ</sequence>
<dbReference type="PANTHER" id="PTHR47545">
    <property type="entry name" value="MULTIFUNCTIONAL CCA PROTEIN"/>
    <property type="match status" value="1"/>
</dbReference>
<comment type="similarity">
    <text evidence="13">Belongs to the tRNA nucleotidyltransferase/poly(A) polymerase family. Bacterial CCA-adding enzyme type 1 subfamily.</text>
</comment>
<dbReference type="GO" id="GO:0001680">
    <property type="term" value="P:tRNA 3'-terminal CCA addition"/>
    <property type="evidence" value="ECO:0007669"/>
    <property type="project" value="UniProtKB-UniRule"/>
</dbReference>
<feature type="binding site" evidence="13">
    <location>
        <position position="11"/>
    </location>
    <ligand>
        <name>ATP</name>
        <dbReference type="ChEBI" id="CHEBI:30616"/>
    </ligand>
</feature>
<feature type="binding site" evidence="13">
    <location>
        <position position="140"/>
    </location>
    <ligand>
        <name>CTP</name>
        <dbReference type="ChEBI" id="CHEBI:37563"/>
    </ligand>
</feature>
<keyword evidence="1 13" id="KW-0533">Nickel</keyword>
<evidence type="ECO:0000256" key="7">
    <source>
        <dbReference type="ARBA" id="ARBA00022800"/>
    </source>
</evidence>
<dbReference type="PIRSF" id="PIRSF000813">
    <property type="entry name" value="CCA_bact"/>
    <property type="match status" value="1"/>
</dbReference>
<comment type="catalytic activity">
    <reaction evidence="13">
        <text>a tRNA with a 3' CCA end + 2 CTP + ATP = a tRNA with a 3' CCACCA end + 3 diphosphate</text>
        <dbReference type="Rhea" id="RHEA:76235"/>
        <dbReference type="Rhea" id="RHEA-COMP:10468"/>
        <dbReference type="Rhea" id="RHEA-COMP:18655"/>
        <dbReference type="ChEBI" id="CHEBI:30616"/>
        <dbReference type="ChEBI" id="CHEBI:33019"/>
        <dbReference type="ChEBI" id="CHEBI:37563"/>
        <dbReference type="ChEBI" id="CHEBI:83071"/>
        <dbReference type="ChEBI" id="CHEBI:195187"/>
    </reaction>
</comment>
<dbReference type="InterPro" id="IPR032828">
    <property type="entry name" value="PolyA_RNA-bd"/>
</dbReference>
<proteinExistence type="inferred from homology"/>
<feature type="binding site" evidence="13">
    <location>
        <position position="91"/>
    </location>
    <ligand>
        <name>CTP</name>
        <dbReference type="ChEBI" id="CHEBI:37563"/>
    </ligand>
</feature>
<gene>
    <name evidence="13 15" type="primary">cca</name>
    <name evidence="15" type="ORF">PS723_01567</name>
</gene>
<evidence type="ECO:0000256" key="5">
    <source>
        <dbReference type="ARBA" id="ARBA00022723"/>
    </source>
</evidence>
<dbReference type="NCBIfam" id="NF008137">
    <property type="entry name" value="PRK10885.1"/>
    <property type="match status" value="1"/>
</dbReference>
<dbReference type="Pfam" id="PF12627">
    <property type="entry name" value="PolyA_pol_RNAbd"/>
    <property type="match status" value="1"/>
</dbReference>
<feature type="binding site" evidence="13">
    <location>
        <position position="23"/>
    </location>
    <ligand>
        <name>Mg(2+)</name>
        <dbReference type="ChEBI" id="CHEBI:18420"/>
    </ligand>
</feature>
<feature type="domain" description="HD" evidence="14">
    <location>
        <begin position="228"/>
        <end position="329"/>
    </location>
</feature>
<comment type="domain">
    <text evidence="13">Comprises two domains: an N-terminal domain containing the nucleotidyltransferase activity and a C-terminal HD domain associated with both phosphodiesterase and phosphatase activities.</text>
</comment>
<evidence type="ECO:0000256" key="6">
    <source>
        <dbReference type="ARBA" id="ARBA00022741"/>
    </source>
</evidence>
<feature type="binding site" evidence="13">
    <location>
        <position position="11"/>
    </location>
    <ligand>
        <name>CTP</name>
        <dbReference type="ChEBI" id="CHEBI:37563"/>
    </ligand>
</feature>
<evidence type="ECO:0000256" key="1">
    <source>
        <dbReference type="ARBA" id="ARBA00022596"/>
    </source>
</evidence>
<feature type="binding site" evidence="13">
    <location>
        <position position="137"/>
    </location>
    <ligand>
        <name>ATP</name>
        <dbReference type="ChEBI" id="CHEBI:30616"/>
    </ligand>
</feature>
<evidence type="ECO:0000256" key="13">
    <source>
        <dbReference type="HAMAP-Rule" id="MF_01261"/>
    </source>
</evidence>
<dbReference type="Gene3D" id="1.10.3090.10">
    <property type="entry name" value="cca-adding enzyme, domain 2"/>
    <property type="match status" value="1"/>
</dbReference>
<dbReference type="EC" id="3.1.3.-" evidence="13"/>
<evidence type="ECO:0000256" key="10">
    <source>
        <dbReference type="ARBA" id="ARBA00022842"/>
    </source>
</evidence>
<keyword evidence="3 13" id="KW-0819">tRNA processing</keyword>
<dbReference type="InterPro" id="IPR012006">
    <property type="entry name" value="CCA_bact"/>
</dbReference>
<feature type="binding site" evidence="13">
    <location>
        <position position="140"/>
    </location>
    <ligand>
        <name>ATP</name>
        <dbReference type="ChEBI" id="CHEBI:30616"/>
    </ligand>
</feature>
<evidence type="ECO:0000313" key="16">
    <source>
        <dbReference type="Proteomes" id="UP000379480"/>
    </source>
</evidence>
<keyword evidence="8 13" id="KW-0378">Hydrolase</keyword>
<keyword evidence="12 13" id="KW-0511">Multifunctional enzyme</keyword>
<dbReference type="GO" id="GO:0004810">
    <property type="term" value="F:CCA tRNA nucleotidyltransferase activity"/>
    <property type="evidence" value="ECO:0007669"/>
    <property type="project" value="UniProtKB-UniRule"/>
</dbReference>
<dbReference type="Proteomes" id="UP000379480">
    <property type="component" value="Unassembled WGS sequence"/>
</dbReference>
<evidence type="ECO:0000256" key="8">
    <source>
        <dbReference type="ARBA" id="ARBA00022801"/>
    </source>
</evidence>
<keyword evidence="6 13" id="KW-0547">Nucleotide-binding</keyword>
<dbReference type="AlphaFoldDB" id="A0A5E7BD28"/>
<dbReference type="InterPro" id="IPR003607">
    <property type="entry name" value="HD/PDEase_dom"/>
</dbReference>
<keyword evidence="7 13" id="KW-0692">RNA repair</keyword>
<feature type="binding site" evidence="13">
    <location>
        <position position="137"/>
    </location>
    <ligand>
        <name>CTP</name>
        <dbReference type="ChEBI" id="CHEBI:37563"/>
    </ligand>
</feature>
<keyword evidence="2 13" id="KW-0808">Transferase</keyword>
<comment type="miscellaneous">
    <text evidence="13">A single active site specifically recognizes both ATP and CTP and is responsible for their addition.</text>
</comment>
<reference evidence="15 16" key="1">
    <citation type="submission" date="2019-09" db="EMBL/GenBank/DDBJ databases">
        <authorList>
            <person name="Chandra G."/>
            <person name="Truman W A."/>
        </authorList>
    </citation>
    <scope>NUCLEOTIDE SEQUENCE [LARGE SCALE GENOMIC DNA]</scope>
    <source>
        <strain evidence="15">PS723</strain>
    </source>
</reference>
<dbReference type="PROSITE" id="PS51831">
    <property type="entry name" value="HD"/>
    <property type="match status" value="1"/>
</dbReference>
<dbReference type="Pfam" id="PF01743">
    <property type="entry name" value="PolyA_pol"/>
    <property type="match status" value="1"/>
</dbReference>
<dbReference type="InterPro" id="IPR002646">
    <property type="entry name" value="PolA_pol_head_dom"/>
</dbReference>
<dbReference type="GO" id="GO:0042245">
    <property type="term" value="P:RNA repair"/>
    <property type="evidence" value="ECO:0007669"/>
    <property type="project" value="UniProtKB-KW"/>
</dbReference>
<dbReference type="EC" id="3.1.4.-" evidence="13"/>
<keyword evidence="11 13" id="KW-0694">RNA-binding</keyword>
<evidence type="ECO:0000259" key="14">
    <source>
        <dbReference type="PROSITE" id="PS51831"/>
    </source>
</evidence>
<feature type="binding site" evidence="13">
    <location>
        <position position="8"/>
    </location>
    <ligand>
        <name>ATP</name>
        <dbReference type="ChEBI" id="CHEBI:30616"/>
    </ligand>
</feature>
<comment type="cofactor">
    <cofactor evidence="13">
        <name>Mg(2+)</name>
        <dbReference type="ChEBI" id="CHEBI:18420"/>
    </cofactor>
    <text evidence="13">Magnesium is required for nucleotidyltransferase activity.</text>
</comment>
<dbReference type="GO" id="GO:0000287">
    <property type="term" value="F:magnesium ion binding"/>
    <property type="evidence" value="ECO:0007669"/>
    <property type="project" value="UniProtKB-UniRule"/>
</dbReference>
<evidence type="ECO:0000256" key="12">
    <source>
        <dbReference type="ARBA" id="ARBA00023268"/>
    </source>
</evidence>
<dbReference type="Pfam" id="PF01966">
    <property type="entry name" value="HD"/>
    <property type="match status" value="1"/>
</dbReference>
<dbReference type="CDD" id="cd00077">
    <property type="entry name" value="HDc"/>
    <property type="match status" value="1"/>
</dbReference>
<dbReference type="HAMAP" id="MF_01262">
    <property type="entry name" value="CCA_bact_type2"/>
    <property type="match status" value="1"/>
</dbReference>
<evidence type="ECO:0000256" key="9">
    <source>
        <dbReference type="ARBA" id="ARBA00022840"/>
    </source>
</evidence>
<dbReference type="EC" id="2.7.7.72" evidence="13"/>
<dbReference type="GO" id="GO:0005524">
    <property type="term" value="F:ATP binding"/>
    <property type="evidence" value="ECO:0007669"/>
    <property type="project" value="UniProtKB-UniRule"/>
</dbReference>
<comment type="function">
    <text evidence="13">Catalyzes the addition and repair of the essential 3'-terminal CCA sequence in tRNAs without using a nucleic acid template. Adds these three nucleotides in the order of C, C, and A to the tRNA nucleotide-73, using CTP and ATP as substrates and producing inorganic pyrophosphate. tRNA 3'-terminal CCA addition is required both for tRNA processing and repair. Also involved in tRNA surveillance by mediating tandem CCA addition to generate a CCACCA at the 3' terminus of unstable tRNAs. While stable tRNAs receive only 3'-terminal CCA, unstable tRNAs are marked with CCACCA and rapidly degraded.</text>
</comment>
<dbReference type="Gene3D" id="3.30.460.10">
    <property type="entry name" value="Beta Polymerase, domain 2"/>
    <property type="match status" value="1"/>
</dbReference>
<protein>
    <recommendedName>
        <fullName evidence="13">Multifunctional CCA protein</fullName>
    </recommendedName>
    <domain>
        <recommendedName>
            <fullName evidence="13">CCA-adding enzyme</fullName>
            <ecNumber evidence="13">2.7.7.72</ecNumber>
        </recommendedName>
        <alternativeName>
            <fullName evidence="13">CCA tRNA nucleotidyltransferase</fullName>
        </alternativeName>
        <alternativeName>
            <fullName evidence="13">tRNA CCA-pyrophosphorylase</fullName>
        </alternativeName>
        <alternativeName>
            <fullName evidence="13">tRNA adenylyl-/cytidylyl-transferase</fullName>
        </alternativeName>
        <alternativeName>
            <fullName evidence="13">tRNA nucleotidyltransferase</fullName>
        </alternativeName>
        <alternativeName>
            <fullName evidence="13">tRNA-NT</fullName>
        </alternativeName>
    </domain>
    <domain>
        <recommendedName>
            <fullName evidence="13">2'-nucleotidase</fullName>
            <ecNumber evidence="13">3.1.3.-</ecNumber>
        </recommendedName>
    </domain>
    <domain>
        <recommendedName>
            <fullName evidence="13">2',3'-cyclic phosphodiesterase</fullName>
            <ecNumber evidence="13">3.1.4.-</ecNumber>
        </recommendedName>
    </domain>
    <domain>
        <recommendedName>
            <fullName evidence="13">Phosphatase</fullName>
        </recommendedName>
    </domain>
</protein>
<accession>A0A5E7BD28</accession>
<comment type="cofactor">
    <cofactor evidence="13">
        <name>Ni(2+)</name>
        <dbReference type="ChEBI" id="CHEBI:49786"/>
    </cofactor>
    <text evidence="13">Nickel for phosphatase activity.</text>
</comment>
<evidence type="ECO:0000313" key="15">
    <source>
        <dbReference type="EMBL" id="VVN87177.1"/>
    </source>
</evidence>
<dbReference type="InterPro" id="IPR006674">
    <property type="entry name" value="HD_domain"/>
</dbReference>
<dbReference type="RefSeq" id="WP_150803104.1">
    <property type="nucleotide sequence ID" value="NZ_CABVHY010000006.1"/>
</dbReference>
<dbReference type="PANTHER" id="PTHR47545:SF1">
    <property type="entry name" value="MULTIFUNCTIONAL CCA PROTEIN"/>
    <property type="match status" value="1"/>
</dbReference>
<keyword evidence="9 13" id="KW-0067">ATP-binding</keyword>
<dbReference type="InterPro" id="IPR043519">
    <property type="entry name" value="NT_sf"/>
</dbReference>
<dbReference type="SUPFAM" id="SSF81301">
    <property type="entry name" value="Nucleotidyltransferase"/>
    <property type="match status" value="1"/>
</dbReference>
<feature type="binding site" evidence="13">
    <location>
        <position position="91"/>
    </location>
    <ligand>
        <name>ATP</name>
        <dbReference type="ChEBI" id="CHEBI:30616"/>
    </ligand>
</feature>
<keyword evidence="5 13" id="KW-0479">Metal-binding</keyword>
<dbReference type="GO" id="GO:0160016">
    <property type="term" value="F:CCACCA tRNA nucleotidyltransferase activity"/>
    <property type="evidence" value="ECO:0007669"/>
    <property type="project" value="RHEA"/>
</dbReference>
<dbReference type="OrthoDB" id="9805698at2"/>
<feature type="binding site" evidence="13">
    <location>
        <position position="21"/>
    </location>
    <ligand>
        <name>Mg(2+)</name>
        <dbReference type="ChEBI" id="CHEBI:18420"/>
    </ligand>
</feature>
<name>A0A5E7BD28_PSEFL</name>
<dbReference type="SUPFAM" id="SSF81891">
    <property type="entry name" value="Poly A polymerase C-terminal region-like"/>
    <property type="match status" value="1"/>
</dbReference>
<dbReference type="GO" id="GO:0004112">
    <property type="term" value="F:cyclic-nucleotide phosphodiesterase activity"/>
    <property type="evidence" value="ECO:0007669"/>
    <property type="project" value="UniProtKB-UniRule"/>
</dbReference>
<dbReference type="HAMAP" id="MF_01261">
    <property type="entry name" value="CCA_bact_type1"/>
    <property type="match status" value="1"/>
</dbReference>
<evidence type="ECO:0000256" key="11">
    <source>
        <dbReference type="ARBA" id="ARBA00022884"/>
    </source>
</evidence>
<evidence type="ECO:0000256" key="2">
    <source>
        <dbReference type="ARBA" id="ARBA00022679"/>
    </source>
</evidence>
<dbReference type="GO" id="GO:0000049">
    <property type="term" value="F:tRNA binding"/>
    <property type="evidence" value="ECO:0007669"/>
    <property type="project" value="UniProtKB-UniRule"/>
</dbReference>
<organism evidence="15 16">
    <name type="scientific">Pseudomonas fluorescens</name>
    <dbReference type="NCBI Taxonomy" id="294"/>
    <lineage>
        <taxon>Bacteria</taxon>
        <taxon>Pseudomonadati</taxon>
        <taxon>Pseudomonadota</taxon>
        <taxon>Gammaproteobacteria</taxon>
        <taxon>Pseudomonadales</taxon>
        <taxon>Pseudomonadaceae</taxon>
        <taxon>Pseudomonas</taxon>
    </lineage>
</organism>
<dbReference type="EMBL" id="CABVHY010000006">
    <property type="protein sequence ID" value="VVN87177.1"/>
    <property type="molecule type" value="Genomic_DNA"/>
</dbReference>
<evidence type="ECO:0000256" key="4">
    <source>
        <dbReference type="ARBA" id="ARBA00022695"/>
    </source>
</evidence>